<protein>
    <submittedName>
        <fullName evidence="1">Type II toxin-antitoxin system PemK/MazF family toxin</fullName>
    </submittedName>
</protein>
<dbReference type="AlphaFoldDB" id="A0A7D5NYS9"/>
<dbReference type="SUPFAM" id="SSF50118">
    <property type="entry name" value="Cell growth inhibitor/plasmid maintenance toxic component"/>
    <property type="match status" value="1"/>
</dbReference>
<evidence type="ECO:0000313" key="1">
    <source>
        <dbReference type="EMBL" id="QLH76723.1"/>
    </source>
</evidence>
<dbReference type="KEGG" id="hrr:HZS55_05120"/>
<evidence type="ECO:0000313" key="2">
    <source>
        <dbReference type="Proteomes" id="UP000509667"/>
    </source>
</evidence>
<reference evidence="1 2" key="1">
    <citation type="submission" date="2020-07" db="EMBL/GenBank/DDBJ databases">
        <title>Halosimplex pelagicum sp. nov. and Halosimplex rubrum sp. nov., isolated from salted brown alga Laminaria, and emended description of the genus Halosimplex.</title>
        <authorList>
            <person name="Cui H."/>
        </authorList>
    </citation>
    <scope>NUCLEOTIDE SEQUENCE [LARGE SCALE GENOMIC DNA]</scope>
    <source>
        <strain evidence="1 2">R27</strain>
    </source>
</reference>
<proteinExistence type="predicted"/>
<keyword evidence="2" id="KW-1185">Reference proteome</keyword>
<dbReference type="GeneID" id="56077221"/>
<dbReference type="Proteomes" id="UP000509667">
    <property type="component" value="Chromosome"/>
</dbReference>
<dbReference type="OrthoDB" id="315488at2157"/>
<name>A0A7D5NYS9_9EURY</name>
<accession>A0A7D5NYS9</accession>
<gene>
    <name evidence="1" type="ORF">HZS55_05120</name>
</gene>
<sequence>MTLERGDVVTVSDPFDDNETRPFVIVNTDDHPFHGEQYVALTLTTRTWFDGTLPLTDDDFVEGGVPDDSFVVPWGVASPGGGVIGERFGEIRSSTVDDAVDALTTYLR</sequence>
<dbReference type="RefSeq" id="WP_179910658.1">
    <property type="nucleotide sequence ID" value="NZ_CP058910.1"/>
</dbReference>
<organism evidence="1 2">
    <name type="scientific">Halosimplex rubrum</name>
    <dbReference type="NCBI Taxonomy" id="869889"/>
    <lineage>
        <taxon>Archaea</taxon>
        <taxon>Methanobacteriati</taxon>
        <taxon>Methanobacteriota</taxon>
        <taxon>Stenosarchaea group</taxon>
        <taxon>Halobacteria</taxon>
        <taxon>Halobacteriales</taxon>
        <taxon>Haloarculaceae</taxon>
        <taxon>Halosimplex</taxon>
    </lineage>
</organism>
<dbReference type="EMBL" id="CP058910">
    <property type="protein sequence ID" value="QLH76723.1"/>
    <property type="molecule type" value="Genomic_DNA"/>
</dbReference>